<dbReference type="Gene3D" id="3.40.630.30">
    <property type="match status" value="1"/>
</dbReference>
<dbReference type="SMART" id="SM01006">
    <property type="entry name" value="AlcB"/>
    <property type="match status" value="1"/>
</dbReference>
<evidence type="ECO:0000259" key="2">
    <source>
        <dbReference type="SMART" id="SM01006"/>
    </source>
</evidence>
<dbReference type="GO" id="GO:0016881">
    <property type="term" value="F:acid-amino acid ligase activity"/>
    <property type="evidence" value="ECO:0007669"/>
    <property type="project" value="UniProtKB-ARBA"/>
</dbReference>
<comment type="caution">
    <text evidence="3">The sequence shown here is derived from an EMBL/GenBank/DDBJ whole genome shotgun (WGS) entry which is preliminary data.</text>
</comment>
<sequence length="819" mass="94611">MSIQEHTGLVTSAKEGYEFSSSYKNFGDIHIRHFDVETDSIVLHDWVNRDYALFWGMQQSSVEKVKAEYAKLIRPDHYDIFVGVYRDQPVFVLERYHPQQDLIGKHYPAQSNDCGIHIIVAPPSEGKIENFTWYMFDTIMNFVFQNKKVDRIIVEPDIRNKKMFSICQRVGFQLDTIVELPHKTAQLAFLTRQKHNQLKLFPQIHKRSAMNTLDNAVSPQQSISHIQPELWVKVNTLLIKKAICEFSHELLIQPKVVEKLGDGWSMYTLEADNPEIRYEFRGKQLALHHLWISEVSIQKYESEKSVRLDAILFIKEFREKLGIDTTAMPVYLEEITSTLYGSAFKHVKKNPLAIDLVSADFQTIEQSMMEGHPGFVANNGRIGFDSSDYRSYAPEAGNSFCLIWLAGHKSSAVYAAIEDLPYETLIQQELDTDTILSFNTIIKNKGFDPDEYYFIPMHPWQWFNKLANIFSPEIAKGNLICLGYGPDQYLAQQSIRTLFNVSNPHKMYTKTALSILNMGFMRGLPLYYLGTAPKMAVWLEELLYNDAYIKETGFKMLGEIGSVSYVNPYFKEFGPHNDYNKMLASLWRESPMGMIDDGQKPMTMAAFLHIDQTGEALLPKIIAASELSISEWLQNYFKAYLSPLIHCFYHFDLVFMPHGENIIMVLENNIPVKILMKDITEEACILSPEVKLPEHLKRMYAPVPEDVKLLSIFTDIFDGFFRFMSHILVEHAGYSEESFWELVAENIQQYQERYPEKAAKFKQYDLFAPEFHLSCLNRLQLNNNKQMIDLDDPVALLQFAGRLQNPITAFKKEKPSSLV</sequence>
<evidence type="ECO:0000313" key="4">
    <source>
        <dbReference type="Proteomes" id="UP000023541"/>
    </source>
</evidence>
<dbReference type="EMBL" id="AQRA01000005">
    <property type="protein sequence ID" value="EZH73566.1"/>
    <property type="molecule type" value="Genomic_DNA"/>
</dbReference>
<evidence type="ECO:0000256" key="1">
    <source>
        <dbReference type="ARBA" id="ARBA00004924"/>
    </source>
</evidence>
<protein>
    <submittedName>
        <fullName evidence="3">Transcriptional regulator</fullName>
    </submittedName>
</protein>
<dbReference type="Pfam" id="PF06276">
    <property type="entry name" value="FhuF"/>
    <property type="match status" value="1"/>
</dbReference>
<dbReference type="Gene3D" id="6.10.250.3370">
    <property type="match status" value="1"/>
</dbReference>
<organism evidence="3 4">
    <name type="scientific">Aquimarina atlantica</name>
    <dbReference type="NCBI Taxonomy" id="1317122"/>
    <lineage>
        <taxon>Bacteria</taxon>
        <taxon>Pseudomonadati</taxon>
        <taxon>Bacteroidota</taxon>
        <taxon>Flavobacteriia</taxon>
        <taxon>Flavobacteriales</taxon>
        <taxon>Flavobacteriaceae</taxon>
        <taxon>Aquimarina</taxon>
    </lineage>
</organism>
<dbReference type="InterPro" id="IPR037455">
    <property type="entry name" value="LucA/IucC-like"/>
</dbReference>
<dbReference type="GO" id="GO:0019290">
    <property type="term" value="P:siderophore biosynthetic process"/>
    <property type="evidence" value="ECO:0007669"/>
    <property type="project" value="InterPro"/>
</dbReference>
<dbReference type="Pfam" id="PF13523">
    <property type="entry name" value="Acetyltransf_8"/>
    <property type="match status" value="1"/>
</dbReference>
<dbReference type="Proteomes" id="UP000023541">
    <property type="component" value="Unassembled WGS sequence"/>
</dbReference>
<dbReference type="AlphaFoldDB" id="A0A023BU96"/>
<feature type="domain" description="Acyltransferase MbtK/IucB-like conserved" evidence="2">
    <location>
        <begin position="32"/>
        <end position="79"/>
    </location>
</feature>
<dbReference type="InterPro" id="IPR022770">
    <property type="entry name" value="IucA/IucC-like_C"/>
</dbReference>
<dbReference type="OrthoDB" id="495728at2"/>
<dbReference type="PANTHER" id="PTHR34384">
    <property type="entry name" value="L-2,3-DIAMINOPROPANOATE--CITRATE LIGASE"/>
    <property type="match status" value="1"/>
</dbReference>
<keyword evidence="4" id="KW-1185">Reference proteome</keyword>
<dbReference type="Gene3D" id="3.30.310.280">
    <property type="match status" value="1"/>
</dbReference>
<proteinExistence type="predicted"/>
<reference evidence="3 4" key="1">
    <citation type="submission" date="2014-04" db="EMBL/GenBank/DDBJ databases">
        <title>Aquimarina sp. 22II-S11-z7 Genome Sequencing.</title>
        <authorList>
            <person name="Lai Q."/>
        </authorList>
    </citation>
    <scope>NUCLEOTIDE SEQUENCE [LARGE SCALE GENOMIC DNA]</scope>
    <source>
        <strain evidence="3 4">22II-S11-z7</strain>
    </source>
</reference>
<dbReference type="Gene3D" id="1.10.510.40">
    <property type="match status" value="1"/>
</dbReference>
<dbReference type="InterPro" id="IPR016181">
    <property type="entry name" value="Acyl_CoA_acyltransferase"/>
</dbReference>
<dbReference type="PANTHER" id="PTHR34384:SF6">
    <property type="entry name" value="STAPHYLOFERRIN B SYNTHASE"/>
    <property type="match status" value="1"/>
</dbReference>
<dbReference type="STRING" id="1317122.ATO12_16645"/>
<dbReference type="InterPro" id="IPR007310">
    <property type="entry name" value="Aerobactin_biosyn_IucA/IucC_N"/>
</dbReference>
<dbReference type="GO" id="GO:0016746">
    <property type="term" value="F:acyltransferase activity"/>
    <property type="evidence" value="ECO:0007669"/>
    <property type="project" value="InterPro"/>
</dbReference>
<accession>A0A023BU96</accession>
<comment type="pathway">
    <text evidence="1">Siderophore biosynthesis.</text>
</comment>
<name>A0A023BU96_9FLAO</name>
<evidence type="ECO:0000313" key="3">
    <source>
        <dbReference type="EMBL" id="EZH73566.1"/>
    </source>
</evidence>
<dbReference type="RefSeq" id="WP_051575796.1">
    <property type="nucleotide sequence ID" value="NZ_AQRA01000005.1"/>
</dbReference>
<gene>
    <name evidence="3" type="ORF">ATO12_16645</name>
</gene>
<dbReference type="Pfam" id="PF04183">
    <property type="entry name" value="IucA_IucC"/>
    <property type="match status" value="1"/>
</dbReference>
<dbReference type="SUPFAM" id="SSF55729">
    <property type="entry name" value="Acyl-CoA N-acyltransferases (Nat)"/>
    <property type="match status" value="1"/>
</dbReference>
<dbReference type="eggNOG" id="COG4264">
    <property type="taxonomic scope" value="Bacteria"/>
</dbReference>
<dbReference type="InterPro" id="IPR019432">
    <property type="entry name" value="Acyltransferase_MbtK/IucB-like"/>
</dbReference>